<sequence>MKFEEAARTEAVQNAVFISGTRRRPLLLAALAAVVAAPLTQALAQGGNWPTKPITFVVPQAPGGANDVIARAVAQGLENSLGQPVIVENRAGANGNLGTGQVARSAADGYTFLVTAQSAYTINPALYSRVPFDPIKDFTPVMQLAVAPYLLVVNPNFPAKNLDELVAYAKAHPGKVEYASAGNGTLNHLLGEMLKKQKNVSLLHVPYKGASAAATDVVAGQLPVTFGSFPGVMPFVSSGKLRVLGVASDRPTSLAPEIPVLGKGLAVISWYGLFAPAGTPQPVVDKLHQAVQTVLARPEMAERLKTLGAERVESTPQSFKAMLPAELAYWKQVVKDSGAHID</sequence>
<dbReference type="HOGENOM" id="CLU_045683_0_2_4"/>
<evidence type="ECO:0000256" key="2">
    <source>
        <dbReference type="SAM" id="SignalP"/>
    </source>
</evidence>
<protein>
    <submittedName>
        <fullName evidence="3">ABC transporter substrate-binding protein</fullName>
    </submittedName>
</protein>
<dbReference type="EMBL" id="CP006704">
    <property type="protein sequence ID" value="AIJ44817.1"/>
    <property type="molecule type" value="Genomic_DNA"/>
</dbReference>
<dbReference type="CDD" id="cd13578">
    <property type="entry name" value="PBP2_Bug27"/>
    <property type="match status" value="1"/>
</dbReference>
<evidence type="ECO:0000313" key="3">
    <source>
        <dbReference type="EMBL" id="AIJ44817.1"/>
    </source>
</evidence>
<dbReference type="SUPFAM" id="SSF53850">
    <property type="entry name" value="Periplasmic binding protein-like II"/>
    <property type="match status" value="1"/>
</dbReference>
<dbReference type="KEGG" id="ctes:O987_03240"/>
<reference evidence="3 4" key="1">
    <citation type="journal article" date="2014" name="Genome Announc.">
        <title>Complete Genome Sequence of Polychlorinated Biphenyl Degrader Comamonas testosteroni TK102 (NBRC 109938).</title>
        <authorList>
            <person name="Fukuda K."/>
            <person name="Hosoyama A."/>
            <person name="Tsuchikane K."/>
            <person name="Ohji S."/>
            <person name="Yamazoe A."/>
            <person name="Fujita N."/>
            <person name="Shintani M."/>
            <person name="Kimbara K."/>
        </authorList>
    </citation>
    <scope>NUCLEOTIDE SEQUENCE [LARGE SCALE GENOMIC DNA]</scope>
    <source>
        <strain evidence="3">TK102</strain>
    </source>
</reference>
<name>A0A076PN78_COMTE</name>
<keyword evidence="2" id="KW-0732">Signal</keyword>
<dbReference type="AlphaFoldDB" id="A0A076PN78"/>
<dbReference type="Gene3D" id="3.40.190.10">
    <property type="entry name" value="Periplasmic binding protein-like II"/>
    <property type="match status" value="1"/>
</dbReference>
<gene>
    <name evidence="3" type="ORF">O987_03240</name>
</gene>
<dbReference type="PIRSF" id="PIRSF017082">
    <property type="entry name" value="YflP"/>
    <property type="match status" value="1"/>
</dbReference>
<dbReference type="PANTHER" id="PTHR42928:SF5">
    <property type="entry name" value="BLR1237 PROTEIN"/>
    <property type="match status" value="1"/>
</dbReference>
<dbReference type="InterPro" id="IPR005064">
    <property type="entry name" value="BUG"/>
</dbReference>
<dbReference type="RefSeq" id="WP_043376045.1">
    <property type="nucleotide sequence ID" value="NZ_CP006704.1"/>
</dbReference>
<feature type="chain" id="PRO_5001715889" evidence="2">
    <location>
        <begin position="45"/>
        <end position="342"/>
    </location>
</feature>
<dbReference type="PANTHER" id="PTHR42928">
    <property type="entry name" value="TRICARBOXYLATE-BINDING PROTEIN"/>
    <property type="match status" value="1"/>
</dbReference>
<organism evidence="3 4">
    <name type="scientific">Comamonas testosteroni TK102</name>
    <dbReference type="NCBI Taxonomy" id="1392005"/>
    <lineage>
        <taxon>Bacteria</taxon>
        <taxon>Pseudomonadati</taxon>
        <taxon>Pseudomonadota</taxon>
        <taxon>Betaproteobacteria</taxon>
        <taxon>Burkholderiales</taxon>
        <taxon>Comamonadaceae</taxon>
        <taxon>Comamonas</taxon>
    </lineage>
</organism>
<evidence type="ECO:0000256" key="1">
    <source>
        <dbReference type="ARBA" id="ARBA00006987"/>
    </source>
</evidence>
<proteinExistence type="inferred from homology"/>
<evidence type="ECO:0000313" key="4">
    <source>
        <dbReference type="Proteomes" id="UP000028782"/>
    </source>
</evidence>
<dbReference type="Pfam" id="PF03401">
    <property type="entry name" value="TctC"/>
    <property type="match status" value="1"/>
</dbReference>
<feature type="signal peptide" evidence="2">
    <location>
        <begin position="1"/>
        <end position="44"/>
    </location>
</feature>
<dbReference type="Proteomes" id="UP000028782">
    <property type="component" value="Chromosome"/>
</dbReference>
<dbReference type="Gene3D" id="3.40.190.150">
    <property type="entry name" value="Bordetella uptake gene, domain 1"/>
    <property type="match status" value="1"/>
</dbReference>
<dbReference type="InterPro" id="IPR042100">
    <property type="entry name" value="Bug_dom1"/>
</dbReference>
<comment type="similarity">
    <text evidence="1">Belongs to the UPF0065 (bug) family.</text>
</comment>
<accession>A0A076PN78</accession>